<name>A0A5J4Q9H5_9ZZZZ</name>
<organism evidence="2">
    <name type="scientific">termite gut metagenome</name>
    <dbReference type="NCBI Taxonomy" id="433724"/>
    <lineage>
        <taxon>unclassified sequences</taxon>
        <taxon>metagenomes</taxon>
        <taxon>organismal metagenomes</taxon>
    </lineage>
</organism>
<feature type="domain" description="GmrSD restriction endonucleases C-terminal" evidence="1">
    <location>
        <begin position="362"/>
        <end position="406"/>
    </location>
</feature>
<proteinExistence type="predicted"/>
<evidence type="ECO:0000259" key="1">
    <source>
        <dbReference type="Pfam" id="PF07510"/>
    </source>
</evidence>
<accession>A0A5J4Q9H5</accession>
<dbReference type="EMBL" id="SNRY01004442">
    <property type="protein sequence ID" value="KAA6317680.1"/>
    <property type="molecule type" value="Genomic_DNA"/>
</dbReference>
<dbReference type="AlphaFoldDB" id="A0A5J4Q9H5"/>
<reference evidence="2" key="1">
    <citation type="submission" date="2019-03" db="EMBL/GenBank/DDBJ databases">
        <title>Single cell metagenomics reveals metabolic interactions within the superorganism composed of flagellate Streblomastix strix and complex community of Bacteroidetes bacteria on its surface.</title>
        <authorList>
            <person name="Treitli S.C."/>
            <person name="Kolisko M."/>
            <person name="Husnik F."/>
            <person name="Keeling P."/>
            <person name="Hampl V."/>
        </authorList>
    </citation>
    <scope>NUCLEOTIDE SEQUENCE</scope>
    <source>
        <strain evidence="2">STM</strain>
    </source>
</reference>
<dbReference type="Pfam" id="PF07510">
    <property type="entry name" value="GmrSD_C"/>
    <property type="match status" value="1"/>
</dbReference>
<evidence type="ECO:0000313" key="2">
    <source>
        <dbReference type="EMBL" id="KAA6317680.1"/>
    </source>
</evidence>
<dbReference type="InterPro" id="IPR011089">
    <property type="entry name" value="GmrSD_C"/>
</dbReference>
<gene>
    <name evidence="2" type="ORF">EZS27_032202</name>
</gene>
<protein>
    <recommendedName>
        <fullName evidence="1">GmrSD restriction endonucleases C-terminal domain-containing protein</fullName>
    </recommendedName>
</protein>
<sequence>MRQYHINATLLGSYYLGEYFIIEAYRTISYWFKSKKDEALAAFNLYKKLNERIRIIWYEVNTNENSTDLLTRLNMGRIPLTNAELVKALFLSRNNGIDDKKQLEIATEWDIIEKELHNESLWYFITNEDPKLFPTRIELIFNLMANKQQGEREKLFTFFFFDKKIKGSKNKSDIWTDIQRYSQRLKEWYENIELYYKVGYLVASESQRLQELINSSENITKTDFQSSLDELIAKSIDFKKNNKGIDYCELSYENDYGLIKKLLLLFNVETVRQKQDETIRFPFDKHKQENWSLEHIHAQQSQGLSKKEQWGEWLNLHKESLLNLDKETNKELIQEIGDSVIVENLTGEKFSELFEKVTKVLSEEGSIEYTHSLSNMALLRQSDNSALNNSTFDVKRNKILEMDKTSDYIPVCTRRVFLKYYTPSQSNQLHFWGKADRDAYIEAMGTVLRNYLILISKEIKL</sequence>
<comment type="caution">
    <text evidence="2">The sequence shown here is derived from an EMBL/GenBank/DDBJ whole genome shotgun (WGS) entry which is preliminary data.</text>
</comment>